<gene>
    <name evidence="8" type="ORF">SCHPADRAFT_823431</name>
</gene>
<proteinExistence type="inferred from homology"/>
<dbReference type="AlphaFoldDB" id="A0A0H2S3L3"/>
<protein>
    <recommendedName>
        <fullName evidence="2">Ubiquitin-like-conjugating enzyme ATG10</fullName>
    </recommendedName>
    <alternativeName>
        <fullName evidence="7">Autophagy-related protein 10</fullName>
    </alternativeName>
</protein>
<reference evidence="8 9" key="1">
    <citation type="submission" date="2015-04" db="EMBL/GenBank/DDBJ databases">
        <title>Complete genome sequence of Schizopora paradoxa KUC8140, a cosmopolitan wood degrader in East Asia.</title>
        <authorList>
            <consortium name="DOE Joint Genome Institute"/>
            <person name="Min B."/>
            <person name="Park H."/>
            <person name="Jang Y."/>
            <person name="Kim J.-J."/>
            <person name="Kim K.H."/>
            <person name="Pangilinan J."/>
            <person name="Lipzen A."/>
            <person name="Riley R."/>
            <person name="Grigoriev I.V."/>
            <person name="Spatafora J.W."/>
            <person name="Choi I.-G."/>
        </authorList>
    </citation>
    <scope>NUCLEOTIDE SEQUENCE [LARGE SCALE GENOMIC DNA]</scope>
    <source>
        <strain evidence="8 9">KUC8140</strain>
    </source>
</reference>
<dbReference type="GO" id="GO:0061651">
    <property type="term" value="F:Atg12 conjugating enzyme activity"/>
    <property type="evidence" value="ECO:0007669"/>
    <property type="project" value="TreeGrafter"/>
</dbReference>
<evidence type="ECO:0000256" key="5">
    <source>
        <dbReference type="ARBA" id="ARBA00022927"/>
    </source>
</evidence>
<organism evidence="8 9">
    <name type="scientific">Schizopora paradoxa</name>
    <dbReference type="NCBI Taxonomy" id="27342"/>
    <lineage>
        <taxon>Eukaryota</taxon>
        <taxon>Fungi</taxon>
        <taxon>Dikarya</taxon>
        <taxon>Basidiomycota</taxon>
        <taxon>Agaricomycotina</taxon>
        <taxon>Agaricomycetes</taxon>
        <taxon>Hymenochaetales</taxon>
        <taxon>Schizoporaceae</taxon>
        <taxon>Schizopora</taxon>
    </lineage>
</organism>
<dbReference type="PANTHER" id="PTHR14957">
    <property type="entry name" value="UBIQUITIN-LIKE-CONJUGATING ENZYME ATG10"/>
    <property type="match status" value="1"/>
</dbReference>
<dbReference type="GO" id="GO:0000422">
    <property type="term" value="P:autophagy of mitochondrion"/>
    <property type="evidence" value="ECO:0007669"/>
    <property type="project" value="TreeGrafter"/>
</dbReference>
<keyword evidence="9" id="KW-1185">Reference proteome</keyword>
<evidence type="ECO:0000256" key="1">
    <source>
        <dbReference type="ARBA" id="ARBA00005696"/>
    </source>
</evidence>
<evidence type="ECO:0000256" key="7">
    <source>
        <dbReference type="ARBA" id="ARBA00029833"/>
    </source>
</evidence>
<dbReference type="GO" id="GO:0015031">
    <property type="term" value="P:protein transport"/>
    <property type="evidence" value="ECO:0007669"/>
    <property type="project" value="UniProtKB-KW"/>
</dbReference>
<keyword evidence="6" id="KW-0072">Autophagy</keyword>
<sequence>MFTRGEFEIACKSLAENATIDNPQLKGWTWREHPEYGGLGYLERSSTTTCRSQSTETEEFLEELCEEDAATLDTPSTNFIRIWQSIAYNVSFQMPVFYLSVYTNEGTPFSLPHIVDRTSLLLFRPRRDDGDGGDFEVSKYAIQVPGATMPLVSQGEHPTLGTPCYYLHPCETQGALAELVEADGRTKDDKKAGENTRKLELWLLLVGNAVDLRV</sequence>
<evidence type="ECO:0000256" key="3">
    <source>
        <dbReference type="ARBA" id="ARBA00022679"/>
    </source>
</evidence>
<accession>A0A0H2S3L3</accession>
<evidence type="ECO:0000256" key="4">
    <source>
        <dbReference type="ARBA" id="ARBA00022786"/>
    </source>
</evidence>
<keyword evidence="4" id="KW-0833">Ubl conjugation pathway</keyword>
<evidence type="ECO:0000256" key="6">
    <source>
        <dbReference type="ARBA" id="ARBA00023006"/>
    </source>
</evidence>
<dbReference type="PANTHER" id="PTHR14957:SF1">
    <property type="entry name" value="UBIQUITIN-LIKE-CONJUGATING ENZYME ATG10"/>
    <property type="match status" value="1"/>
</dbReference>
<dbReference type="GO" id="GO:0032446">
    <property type="term" value="P:protein modification by small protein conjugation"/>
    <property type="evidence" value="ECO:0007669"/>
    <property type="project" value="TreeGrafter"/>
</dbReference>
<keyword evidence="5" id="KW-0813">Transport</keyword>
<dbReference type="Proteomes" id="UP000053477">
    <property type="component" value="Unassembled WGS sequence"/>
</dbReference>
<comment type="similarity">
    <text evidence="1">Belongs to the ATG10 family.</text>
</comment>
<evidence type="ECO:0000256" key="2">
    <source>
        <dbReference type="ARBA" id="ARBA00021099"/>
    </source>
</evidence>
<dbReference type="EMBL" id="KQ085917">
    <property type="protein sequence ID" value="KLO16328.1"/>
    <property type="molecule type" value="Genomic_DNA"/>
</dbReference>
<name>A0A0H2S3L3_9AGAM</name>
<dbReference type="InParanoid" id="A0A0H2S3L3"/>
<keyword evidence="5" id="KW-0653">Protein transport</keyword>
<dbReference type="GO" id="GO:0000045">
    <property type="term" value="P:autophagosome assembly"/>
    <property type="evidence" value="ECO:0007669"/>
    <property type="project" value="TreeGrafter"/>
</dbReference>
<dbReference type="GO" id="GO:0005829">
    <property type="term" value="C:cytosol"/>
    <property type="evidence" value="ECO:0007669"/>
    <property type="project" value="TreeGrafter"/>
</dbReference>
<keyword evidence="3" id="KW-0808">Transferase</keyword>
<evidence type="ECO:0000313" key="8">
    <source>
        <dbReference type="EMBL" id="KLO16328.1"/>
    </source>
</evidence>
<dbReference type="InterPro" id="IPR007135">
    <property type="entry name" value="Atg3/Atg10"/>
</dbReference>
<dbReference type="STRING" id="27342.A0A0H2S3L3"/>
<evidence type="ECO:0000313" key="9">
    <source>
        <dbReference type="Proteomes" id="UP000053477"/>
    </source>
</evidence>
<dbReference type="Gene3D" id="3.30.1460.50">
    <property type="match status" value="1"/>
</dbReference>
<dbReference type="Pfam" id="PF03987">
    <property type="entry name" value="Autophagy_act_C"/>
    <property type="match status" value="1"/>
</dbReference>
<dbReference type="OrthoDB" id="4089664at2759"/>